<accession>F2D4H2</accession>
<dbReference type="GeneID" id="123427023"/>
<dbReference type="RefSeq" id="XP_044966889.1">
    <property type="nucleotide sequence ID" value="XM_045110954.1"/>
</dbReference>
<dbReference type="Pfam" id="PF08246">
    <property type="entry name" value="Inhibitor_I29"/>
    <property type="match status" value="1"/>
</dbReference>
<name>F2D4H2_HORVV</name>
<dbReference type="OrthoDB" id="681865at2759"/>
<dbReference type="EMBL" id="AK358782">
    <property type="protein sequence ID" value="BAJ89993.1"/>
    <property type="molecule type" value="mRNA"/>
</dbReference>
<feature type="chain" id="PRO_5003277033" evidence="1">
    <location>
        <begin position="22"/>
        <end position="106"/>
    </location>
</feature>
<reference evidence="3" key="1">
    <citation type="journal article" date="2011" name="Plant Physiol.">
        <title>Comprehensive sequence analysis of 24,783 barley full-length cDNAs derived from 12 clone libraries.</title>
        <authorList>
            <person name="Matsumoto T."/>
            <person name="Tanaka T."/>
            <person name="Sakai H."/>
            <person name="Amano N."/>
            <person name="Kanamori H."/>
            <person name="Kurita K."/>
            <person name="Kikuta A."/>
            <person name="Kamiya K."/>
            <person name="Yamamoto M."/>
            <person name="Ikawa H."/>
            <person name="Fujii N."/>
            <person name="Hori K."/>
            <person name="Itoh T."/>
            <person name="Sato K."/>
        </authorList>
    </citation>
    <scope>NUCLEOTIDE SEQUENCE</scope>
    <source>
        <tissue evidence="3">Shoot</tissue>
    </source>
</reference>
<sequence length="106" mass="11966">MRCYTAAAATLLLLLVPLAAAEAAIASYRERTEEEMRRVFVEWMAKHGMAYGSAVEEERRYAIFKDKLRTVDRHNAGADAGIHPYRLGLNSFSDRTSAEIYSRVIP</sequence>
<feature type="domain" description="Cathepsin propeptide inhibitor" evidence="2">
    <location>
        <begin position="40"/>
        <end position="100"/>
    </location>
</feature>
<dbReference type="InterPro" id="IPR038765">
    <property type="entry name" value="Papain-like_cys_pep_sf"/>
</dbReference>
<evidence type="ECO:0000256" key="1">
    <source>
        <dbReference type="SAM" id="SignalP"/>
    </source>
</evidence>
<dbReference type="AlphaFoldDB" id="F2D4H2"/>
<feature type="signal peptide" evidence="1">
    <location>
        <begin position="1"/>
        <end position="21"/>
    </location>
</feature>
<dbReference type="Gene3D" id="1.10.287.2250">
    <property type="match status" value="1"/>
</dbReference>
<dbReference type="SMART" id="SM00848">
    <property type="entry name" value="Inhibitor_I29"/>
    <property type="match status" value="1"/>
</dbReference>
<dbReference type="InterPro" id="IPR013201">
    <property type="entry name" value="Prot_inhib_I29"/>
</dbReference>
<dbReference type="KEGG" id="hvg:123427023"/>
<evidence type="ECO:0000259" key="2">
    <source>
        <dbReference type="SMART" id="SM00848"/>
    </source>
</evidence>
<proteinExistence type="evidence at transcript level"/>
<dbReference type="SUPFAM" id="SSF54001">
    <property type="entry name" value="Cysteine proteinases"/>
    <property type="match status" value="1"/>
</dbReference>
<organism evidence="3">
    <name type="scientific">Hordeum vulgare subsp. vulgare</name>
    <name type="common">Domesticated barley</name>
    <dbReference type="NCBI Taxonomy" id="112509"/>
    <lineage>
        <taxon>Eukaryota</taxon>
        <taxon>Viridiplantae</taxon>
        <taxon>Streptophyta</taxon>
        <taxon>Embryophyta</taxon>
        <taxon>Tracheophyta</taxon>
        <taxon>Spermatophyta</taxon>
        <taxon>Magnoliopsida</taxon>
        <taxon>Liliopsida</taxon>
        <taxon>Poales</taxon>
        <taxon>Poaceae</taxon>
        <taxon>BOP clade</taxon>
        <taxon>Pooideae</taxon>
        <taxon>Triticodae</taxon>
        <taxon>Triticeae</taxon>
        <taxon>Hordeinae</taxon>
        <taxon>Hordeum</taxon>
    </lineage>
</organism>
<protein>
    <submittedName>
        <fullName evidence="3">Predicted protein</fullName>
    </submittedName>
</protein>
<evidence type="ECO:0000313" key="3">
    <source>
        <dbReference type="EMBL" id="BAJ89993.1"/>
    </source>
</evidence>
<keyword evidence="1" id="KW-0732">Signal</keyword>